<comment type="cofactor">
    <cofactor evidence="1">
        <name>Fe(3+)</name>
        <dbReference type="ChEBI" id="CHEBI:29034"/>
    </cofactor>
</comment>
<evidence type="ECO:0000256" key="2">
    <source>
        <dbReference type="ARBA" id="ARBA00022448"/>
    </source>
</evidence>
<reference evidence="7" key="1">
    <citation type="submission" date="2020-10" db="EMBL/GenBank/DDBJ databases">
        <authorList>
            <person name="Gilroy R."/>
        </authorList>
    </citation>
    <scope>NUCLEOTIDE SEQUENCE</scope>
    <source>
        <strain evidence="7">ChiW16-3235</strain>
    </source>
</reference>
<dbReference type="PANTHER" id="PTHR43865:SF1">
    <property type="entry name" value="RUBRERYTHRIN-RELATED"/>
    <property type="match status" value="1"/>
</dbReference>
<keyword evidence="2" id="KW-0813">Transport</keyword>
<evidence type="ECO:0000313" key="7">
    <source>
        <dbReference type="EMBL" id="HIR66576.1"/>
    </source>
</evidence>
<protein>
    <submittedName>
        <fullName evidence="7">Rubrerythrin family protein</fullName>
    </submittedName>
</protein>
<dbReference type="Gene3D" id="1.20.1260.10">
    <property type="match status" value="1"/>
</dbReference>
<dbReference type="InterPro" id="IPR009078">
    <property type="entry name" value="Ferritin-like_SF"/>
</dbReference>
<evidence type="ECO:0000256" key="1">
    <source>
        <dbReference type="ARBA" id="ARBA00001965"/>
    </source>
</evidence>
<dbReference type="InterPro" id="IPR012347">
    <property type="entry name" value="Ferritin-like"/>
</dbReference>
<dbReference type="Gene3D" id="2.20.28.10">
    <property type="match status" value="1"/>
</dbReference>
<dbReference type="Pfam" id="PF02915">
    <property type="entry name" value="Rubrerythrin"/>
    <property type="match status" value="1"/>
</dbReference>
<keyword evidence="5" id="KW-0408">Iron</keyword>
<dbReference type="Pfam" id="PF21349">
    <property type="entry name" value="RUBY_RBDX"/>
    <property type="match status" value="1"/>
</dbReference>
<dbReference type="GO" id="GO:0016491">
    <property type="term" value="F:oxidoreductase activity"/>
    <property type="evidence" value="ECO:0007669"/>
    <property type="project" value="InterPro"/>
</dbReference>
<dbReference type="CDD" id="cd01041">
    <property type="entry name" value="Rubrerythrin"/>
    <property type="match status" value="1"/>
</dbReference>
<dbReference type="SUPFAM" id="SSF47240">
    <property type="entry name" value="Ferritin-like"/>
    <property type="match status" value="1"/>
</dbReference>
<dbReference type="GO" id="GO:0046872">
    <property type="term" value="F:metal ion binding"/>
    <property type="evidence" value="ECO:0007669"/>
    <property type="project" value="UniProtKB-KW"/>
</dbReference>
<name>A0A9D1J8R0_9FIRM</name>
<dbReference type="InterPro" id="IPR009040">
    <property type="entry name" value="Ferritin-like_diiron"/>
</dbReference>
<feature type="domain" description="Ferritin-like diiron" evidence="6">
    <location>
        <begin position="2"/>
        <end position="150"/>
    </location>
</feature>
<dbReference type="PROSITE" id="PS50905">
    <property type="entry name" value="FERRITIN_LIKE"/>
    <property type="match status" value="1"/>
</dbReference>
<evidence type="ECO:0000256" key="4">
    <source>
        <dbReference type="ARBA" id="ARBA00022982"/>
    </source>
</evidence>
<gene>
    <name evidence="7" type="ORF">IAB94_00845</name>
</gene>
<evidence type="ECO:0000259" key="6">
    <source>
        <dbReference type="PROSITE" id="PS50905"/>
    </source>
</evidence>
<dbReference type="Proteomes" id="UP000823913">
    <property type="component" value="Unassembled WGS sequence"/>
</dbReference>
<dbReference type="PANTHER" id="PTHR43865">
    <property type="entry name" value="RUBRERYTHRIN-RELATED"/>
    <property type="match status" value="1"/>
</dbReference>
<keyword evidence="3" id="KW-0479">Metal-binding</keyword>
<dbReference type="AlphaFoldDB" id="A0A9D1J8R0"/>
<dbReference type="SUPFAM" id="SSF57802">
    <property type="entry name" value="Rubredoxin-like"/>
    <property type="match status" value="1"/>
</dbReference>
<sequence length="199" mass="22555">MQFDQTKTYLNLARSFAGESQAGMRYQLIARAALKQGYVELANTIKVIAKNETVHARRFFEELTKRGGNCIDNIDLEAGYPFHTGDIATALRLAAKDEREENERIYATFAKDAKEEGFDDVAALFNLVANVEKRHEQIFIYLANAFETGTLYKNESPILYVCADCGYMQTANEAWDVCPLCKASQGEVYLHIPYQKEKL</sequence>
<dbReference type="InterPro" id="IPR003251">
    <property type="entry name" value="Rr_diiron-bd_dom"/>
</dbReference>
<evidence type="ECO:0000256" key="5">
    <source>
        <dbReference type="ARBA" id="ARBA00023004"/>
    </source>
</evidence>
<dbReference type="InterPro" id="IPR048574">
    <property type="entry name" value="RUBY_RBDX"/>
</dbReference>
<accession>A0A9D1J8R0</accession>
<evidence type="ECO:0000313" key="8">
    <source>
        <dbReference type="Proteomes" id="UP000823913"/>
    </source>
</evidence>
<dbReference type="EMBL" id="DVHK01000018">
    <property type="protein sequence ID" value="HIR66576.1"/>
    <property type="molecule type" value="Genomic_DNA"/>
</dbReference>
<reference evidence="7" key="2">
    <citation type="journal article" date="2021" name="PeerJ">
        <title>Extensive microbial diversity within the chicken gut microbiome revealed by metagenomics and culture.</title>
        <authorList>
            <person name="Gilroy R."/>
            <person name="Ravi A."/>
            <person name="Getino M."/>
            <person name="Pursley I."/>
            <person name="Horton D.L."/>
            <person name="Alikhan N.F."/>
            <person name="Baker D."/>
            <person name="Gharbi K."/>
            <person name="Hall N."/>
            <person name="Watson M."/>
            <person name="Adriaenssens E.M."/>
            <person name="Foster-Nyarko E."/>
            <person name="Jarju S."/>
            <person name="Secka A."/>
            <person name="Antonio M."/>
            <person name="Oren A."/>
            <person name="Chaudhuri R.R."/>
            <person name="La Ragione R."/>
            <person name="Hildebrand F."/>
            <person name="Pallen M.J."/>
        </authorList>
    </citation>
    <scope>NUCLEOTIDE SEQUENCE</scope>
    <source>
        <strain evidence="7">ChiW16-3235</strain>
    </source>
</reference>
<comment type="caution">
    <text evidence="7">The sequence shown here is derived from an EMBL/GenBank/DDBJ whole genome shotgun (WGS) entry which is preliminary data.</text>
</comment>
<organism evidence="7 8">
    <name type="scientific">Candidatus Coproplasma avicola</name>
    <dbReference type="NCBI Taxonomy" id="2840744"/>
    <lineage>
        <taxon>Bacteria</taxon>
        <taxon>Bacillati</taxon>
        <taxon>Bacillota</taxon>
        <taxon>Clostridia</taxon>
        <taxon>Eubacteriales</taxon>
        <taxon>Candidatus Coproplasma</taxon>
    </lineage>
</organism>
<proteinExistence type="predicted"/>
<keyword evidence="4" id="KW-0249">Electron transport</keyword>
<evidence type="ECO:0000256" key="3">
    <source>
        <dbReference type="ARBA" id="ARBA00022723"/>
    </source>
</evidence>
<dbReference type="InterPro" id="IPR052364">
    <property type="entry name" value="Rubrerythrin"/>
</dbReference>